<comment type="caution">
    <text evidence="9">The sequence shown here is derived from an EMBL/GenBank/DDBJ whole genome shotgun (WGS) entry which is preliminary data.</text>
</comment>
<dbReference type="InterPro" id="IPR005115">
    <property type="entry name" value="Gly_transporter"/>
</dbReference>
<evidence type="ECO:0000259" key="8">
    <source>
        <dbReference type="Pfam" id="PF03458"/>
    </source>
</evidence>
<feature type="transmembrane region" description="Helical" evidence="7">
    <location>
        <begin position="88"/>
        <end position="108"/>
    </location>
</feature>
<evidence type="ECO:0000256" key="4">
    <source>
        <dbReference type="ARBA" id="ARBA00022692"/>
    </source>
</evidence>
<comment type="subcellular location">
    <subcellularLocation>
        <location evidence="1">Cell membrane</location>
        <topology evidence="1">Multi-pass membrane protein</topology>
    </subcellularLocation>
</comment>
<dbReference type="Proteomes" id="UP001595740">
    <property type="component" value="Unassembled WGS sequence"/>
</dbReference>
<keyword evidence="4 7" id="KW-0812">Transmembrane</keyword>
<feature type="transmembrane region" description="Helical" evidence="7">
    <location>
        <begin position="26"/>
        <end position="43"/>
    </location>
</feature>
<dbReference type="PANTHER" id="PTHR30506:SF3">
    <property type="entry name" value="UPF0126 INNER MEMBRANE PROTEIN YADS-RELATED"/>
    <property type="match status" value="1"/>
</dbReference>
<keyword evidence="5 7" id="KW-1133">Transmembrane helix</keyword>
<dbReference type="EMBL" id="JBHRXK010000005">
    <property type="protein sequence ID" value="MFC3551699.1"/>
    <property type="molecule type" value="Genomic_DNA"/>
</dbReference>
<protein>
    <submittedName>
        <fullName evidence="9">Trimeric intracellular cation channel family protein</fullName>
    </submittedName>
</protein>
<evidence type="ECO:0000313" key="10">
    <source>
        <dbReference type="Proteomes" id="UP001595740"/>
    </source>
</evidence>
<name>A0ABV7RQ09_9GAMM</name>
<evidence type="ECO:0000256" key="1">
    <source>
        <dbReference type="ARBA" id="ARBA00004651"/>
    </source>
</evidence>
<evidence type="ECO:0000313" key="9">
    <source>
        <dbReference type="EMBL" id="MFC3551699.1"/>
    </source>
</evidence>
<evidence type="ECO:0000256" key="6">
    <source>
        <dbReference type="ARBA" id="ARBA00023136"/>
    </source>
</evidence>
<accession>A0ABV7RQ09</accession>
<organism evidence="9 10">
    <name type="scientific">Lysobacter cavernae</name>
    <dbReference type="NCBI Taxonomy" id="1685901"/>
    <lineage>
        <taxon>Bacteria</taxon>
        <taxon>Pseudomonadati</taxon>
        <taxon>Pseudomonadota</taxon>
        <taxon>Gammaproteobacteria</taxon>
        <taxon>Lysobacterales</taxon>
        <taxon>Lysobacteraceae</taxon>
        <taxon>Lysobacter</taxon>
    </lineage>
</organism>
<feature type="domain" description="Glycine transporter" evidence="8">
    <location>
        <begin position="5"/>
        <end position="77"/>
    </location>
</feature>
<keyword evidence="10" id="KW-1185">Reference proteome</keyword>
<comment type="similarity">
    <text evidence="2">Belongs to the UPF0126 family.</text>
</comment>
<feature type="transmembrane region" description="Helical" evidence="7">
    <location>
        <begin position="63"/>
        <end position="81"/>
    </location>
</feature>
<evidence type="ECO:0000256" key="5">
    <source>
        <dbReference type="ARBA" id="ARBA00022989"/>
    </source>
</evidence>
<feature type="domain" description="Glycine transporter" evidence="8">
    <location>
        <begin position="89"/>
        <end position="162"/>
    </location>
</feature>
<proteinExistence type="inferred from homology"/>
<keyword evidence="3" id="KW-1003">Cell membrane</keyword>
<dbReference type="Pfam" id="PF03458">
    <property type="entry name" value="Gly_transporter"/>
    <property type="match status" value="2"/>
</dbReference>
<keyword evidence="6 7" id="KW-0472">Membrane</keyword>
<dbReference type="PANTHER" id="PTHR30506">
    <property type="entry name" value="INNER MEMBRANE PROTEIN"/>
    <property type="match status" value="1"/>
</dbReference>
<reference evidence="10" key="1">
    <citation type="journal article" date="2019" name="Int. J. Syst. Evol. Microbiol.">
        <title>The Global Catalogue of Microorganisms (GCM) 10K type strain sequencing project: providing services to taxonomists for standard genome sequencing and annotation.</title>
        <authorList>
            <consortium name="The Broad Institute Genomics Platform"/>
            <consortium name="The Broad Institute Genome Sequencing Center for Infectious Disease"/>
            <person name="Wu L."/>
            <person name="Ma J."/>
        </authorList>
    </citation>
    <scope>NUCLEOTIDE SEQUENCE [LARGE SCALE GENOMIC DNA]</scope>
    <source>
        <strain evidence="10">KCTC 42875</strain>
    </source>
</reference>
<feature type="transmembrane region" description="Helical" evidence="7">
    <location>
        <begin position="114"/>
        <end position="135"/>
    </location>
</feature>
<evidence type="ECO:0000256" key="2">
    <source>
        <dbReference type="ARBA" id="ARBA00008193"/>
    </source>
</evidence>
<dbReference type="RefSeq" id="WP_386759608.1">
    <property type="nucleotide sequence ID" value="NZ_JBHRXK010000005.1"/>
</dbReference>
<evidence type="ECO:0000256" key="7">
    <source>
        <dbReference type="SAM" id="Phobius"/>
    </source>
</evidence>
<sequence>MLDLIYLVAITAEAMTGALSAGRRRMDLFGVIIIACVTALGGGSLRDIVLGHYPLGWVAHPEYLAYTIGAAIAATVLASRMHRLRRAFLWLDALGLVAFSLIGCAIARDTGHAPTIIVISGMLTGAFGGVLRDVLCNEIPLVFQKELYAIVSMLTGIAYLALLQLGVSENRCVLACLGGGFALRMLAIRYEWEMPKFVYQHP</sequence>
<evidence type="ECO:0000256" key="3">
    <source>
        <dbReference type="ARBA" id="ARBA00022475"/>
    </source>
</evidence>
<feature type="transmembrane region" description="Helical" evidence="7">
    <location>
        <begin position="147"/>
        <end position="167"/>
    </location>
</feature>
<gene>
    <name evidence="9" type="ORF">ACFOLC_11835</name>
</gene>